<dbReference type="SMART" id="SM00642">
    <property type="entry name" value="Aamy"/>
    <property type="match status" value="1"/>
</dbReference>
<comment type="similarity">
    <text evidence="4 10">Belongs to the glycosyl hydrolase 13 family. GlgB subfamily.</text>
</comment>
<dbReference type="PANTHER" id="PTHR43651:SF3">
    <property type="entry name" value="1,4-ALPHA-GLUCAN-BRANCHING ENZYME"/>
    <property type="match status" value="1"/>
</dbReference>
<dbReference type="EMBL" id="CP042914">
    <property type="protein sequence ID" value="QEG41075.1"/>
    <property type="molecule type" value="Genomic_DNA"/>
</dbReference>
<dbReference type="PIRSF" id="PIRSF000463">
    <property type="entry name" value="GlgB"/>
    <property type="match status" value="1"/>
</dbReference>
<proteinExistence type="inferred from homology"/>
<dbReference type="GO" id="GO:0005829">
    <property type="term" value="C:cytosol"/>
    <property type="evidence" value="ECO:0007669"/>
    <property type="project" value="TreeGrafter"/>
</dbReference>
<dbReference type="Gene3D" id="3.20.20.80">
    <property type="entry name" value="Glycosidases"/>
    <property type="match status" value="1"/>
</dbReference>
<dbReference type="Proteomes" id="UP000325286">
    <property type="component" value="Chromosome"/>
</dbReference>
<sequence>MHTQLTLSQIGSLIEGTCGDPGAILGPHGVDYQGTPAVAVRGFFPDSRAAWVVDDRDGVRRPMQKIHPAGFYEAICPAAFAPEVFRNDALPPTTPDRPGYTLQVAQQSGEIVAMQDPYAVPSILTDFDRYLIGEGKHHELYNRLGAHVRSAGDKTDGSDAGVNFAVWAPNARTVQVVGDFNGWDGRKAVMRVHPYLGIWELFVPGAKAGDRYKYRLQTEHGEWVDKSDPLGFAAELPPLTASIVADLTQHEWNDNQWMQKRAETEVLKQPYNVYEVHLGSWQQGPGRTHGWLDYRDLAHRLVDYCHRMNFTHVELMPVSEHPFTGSWGYQTVGYFAPTSRHGSPEDFMYFVDFMHQNNIGVIIDWVPAHFPKDGHGLYRFDGSPLYEHADPRQGEHPDWGTMIFNYGRNEVRNFLVANALFWLDKYHIDGLRVDAVASMLYLDYSREGGEWIPNQYGGRENLEAIDFIREFNVAVHEKHPGAITVAEESTAWPGVSRPTYDGGLGFTFKWNMGWMNDTLRYMRNEPIHRKYHQDELTFSLIYAFTENFTLPLSHDEVVHGKGSLISQMPGDMWQKFANLRLLYSYMWTHPGKNLLFMGGEIAQWTEWHHDHGPQWELLDFKTHRGVQNLVADLNQLVIENPALHAEDHSGEGFEWVDCMNHEASVLVYLRKAPGAAPMLVCCNFTPVPRDQYRVGVPAGGNYWHEVLNSDAGIYGGSNVGNYPGLHVTGVPHHGRPDSVLVNIPPLGVTIFRLEE</sequence>
<evidence type="ECO:0000259" key="12">
    <source>
        <dbReference type="SMART" id="SM00642"/>
    </source>
</evidence>
<dbReference type="EC" id="2.4.1.18" evidence="10"/>
<accession>A0A5B9QUJ3</accession>
<evidence type="ECO:0000256" key="7">
    <source>
        <dbReference type="ARBA" id="ARBA00022679"/>
    </source>
</evidence>
<dbReference type="InterPro" id="IPR037439">
    <property type="entry name" value="Branching_enzy"/>
</dbReference>
<keyword evidence="8 10" id="KW-0320">Glycogen biosynthesis</keyword>
<feature type="domain" description="Glycosyl hydrolase family 13 catalytic" evidence="12">
    <location>
        <begin position="275"/>
        <end position="621"/>
    </location>
</feature>
<evidence type="ECO:0000313" key="14">
    <source>
        <dbReference type="Proteomes" id="UP000325286"/>
    </source>
</evidence>
<comment type="subunit">
    <text evidence="10">Monomer.</text>
</comment>
<dbReference type="InterPro" id="IPR006407">
    <property type="entry name" value="GlgB"/>
</dbReference>
<dbReference type="SUPFAM" id="SSF81296">
    <property type="entry name" value="E set domains"/>
    <property type="match status" value="2"/>
</dbReference>
<dbReference type="Gene3D" id="2.60.40.1180">
    <property type="entry name" value="Golgi alpha-mannosidase II"/>
    <property type="match status" value="1"/>
</dbReference>
<comment type="function">
    <text evidence="2 10">Catalyzes the formation of the alpha-1,6-glucosidic linkages in glycogen by scission of a 1,4-alpha-linked oligosaccharide from growing alpha-1,4-glucan chains and the subsequent attachment of the oligosaccharide to the alpha-1,6 position.</text>
</comment>
<name>A0A5B9QUJ3_9BACT</name>
<dbReference type="InterPro" id="IPR044143">
    <property type="entry name" value="GlgB_N_E_set_prok"/>
</dbReference>
<dbReference type="FunFam" id="2.60.40.10:FF:000169">
    <property type="entry name" value="1,4-alpha-glucan branching enzyme GlgB"/>
    <property type="match status" value="1"/>
</dbReference>
<dbReference type="PANTHER" id="PTHR43651">
    <property type="entry name" value="1,4-ALPHA-GLUCAN-BRANCHING ENZYME"/>
    <property type="match status" value="1"/>
</dbReference>
<dbReference type="FunFam" id="2.60.40.1180:FF:000002">
    <property type="entry name" value="1,4-alpha-glucan branching enzyme GlgB"/>
    <property type="match status" value="1"/>
</dbReference>
<protein>
    <recommendedName>
        <fullName evidence="10">1,4-alpha-glucan branching enzyme GlgB</fullName>
        <ecNumber evidence="10">2.4.1.18</ecNumber>
    </recommendedName>
    <alternativeName>
        <fullName evidence="10">1,4-alpha-D-glucan:1,4-alpha-D-glucan 6-glucosyl-transferase</fullName>
    </alternativeName>
    <alternativeName>
        <fullName evidence="10">Alpha-(1-&gt;4)-glucan branching enzyme</fullName>
    </alternativeName>
    <alternativeName>
        <fullName evidence="10">Glycogen branching enzyme</fullName>
        <shortName evidence="10">BE</shortName>
    </alternativeName>
</protein>
<evidence type="ECO:0000256" key="5">
    <source>
        <dbReference type="ARBA" id="ARBA00022600"/>
    </source>
</evidence>
<dbReference type="NCBIfam" id="NF003811">
    <property type="entry name" value="PRK05402.1"/>
    <property type="match status" value="1"/>
</dbReference>
<dbReference type="UniPathway" id="UPA00164"/>
<dbReference type="Pfam" id="PF22019">
    <property type="entry name" value="GlgB_N"/>
    <property type="match status" value="1"/>
</dbReference>
<dbReference type="FunFam" id="3.20.20.80:FF:000003">
    <property type="entry name" value="1,4-alpha-glucan branching enzyme GlgB"/>
    <property type="match status" value="1"/>
</dbReference>
<dbReference type="InterPro" id="IPR006048">
    <property type="entry name" value="A-amylase/branching_C"/>
</dbReference>
<keyword evidence="5 10" id="KW-0321">Glycogen metabolism</keyword>
<dbReference type="InterPro" id="IPR004193">
    <property type="entry name" value="Glyco_hydro_13_N"/>
</dbReference>
<dbReference type="GO" id="GO:0003844">
    <property type="term" value="F:1,4-alpha-glucan branching enzyme activity"/>
    <property type="evidence" value="ECO:0007669"/>
    <property type="project" value="UniProtKB-UniRule"/>
</dbReference>
<dbReference type="AlphaFoldDB" id="A0A5B9QUJ3"/>
<dbReference type="NCBIfam" id="TIGR01515">
    <property type="entry name" value="branching_enzym"/>
    <property type="match status" value="1"/>
</dbReference>
<evidence type="ECO:0000256" key="6">
    <source>
        <dbReference type="ARBA" id="ARBA00022676"/>
    </source>
</evidence>
<dbReference type="InterPro" id="IPR013780">
    <property type="entry name" value="Glyco_hydro_b"/>
</dbReference>
<feature type="active site" description="Nucleophile" evidence="10 11">
    <location>
        <position position="434"/>
    </location>
</feature>
<dbReference type="InterPro" id="IPR013783">
    <property type="entry name" value="Ig-like_fold"/>
</dbReference>
<dbReference type="InterPro" id="IPR017853">
    <property type="entry name" value="GH"/>
</dbReference>
<dbReference type="CDD" id="cd11322">
    <property type="entry name" value="AmyAc_Glg_BE"/>
    <property type="match status" value="1"/>
</dbReference>
<dbReference type="Gene3D" id="2.60.40.10">
    <property type="entry name" value="Immunoglobulins"/>
    <property type="match status" value="2"/>
</dbReference>
<dbReference type="Pfam" id="PF02806">
    <property type="entry name" value="Alpha-amylase_C"/>
    <property type="match status" value="1"/>
</dbReference>
<evidence type="ECO:0000256" key="10">
    <source>
        <dbReference type="HAMAP-Rule" id="MF_00685"/>
    </source>
</evidence>
<keyword evidence="14" id="KW-1185">Reference proteome</keyword>
<reference evidence="13 14" key="1">
    <citation type="submission" date="2019-08" db="EMBL/GenBank/DDBJ databases">
        <title>Deep-cultivation of Planctomycetes and their phenomic and genomic characterization uncovers novel biology.</title>
        <authorList>
            <person name="Wiegand S."/>
            <person name="Jogler M."/>
            <person name="Boedeker C."/>
            <person name="Pinto D."/>
            <person name="Vollmers J."/>
            <person name="Rivas-Marin E."/>
            <person name="Kohn T."/>
            <person name="Peeters S.H."/>
            <person name="Heuer A."/>
            <person name="Rast P."/>
            <person name="Oberbeckmann S."/>
            <person name="Bunk B."/>
            <person name="Jeske O."/>
            <person name="Meyerdierks A."/>
            <person name="Storesund J.E."/>
            <person name="Kallscheuer N."/>
            <person name="Luecker S."/>
            <person name="Lage O.M."/>
            <person name="Pohl T."/>
            <person name="Merkel B.J."/>
            <person name="Hornburger P."/>
            <person name="Mueller R.-W."/>
            <person name="Bruemmer F."/>
            <person name="Labrenz M."/>
            <person name="Spormann A.M."/>
            <person name="Op den Camp H."/>
            <person name="Overmann J."/>
            <person name="Amann R."/>
            <person name="Jetten M.S.M."/>
            <person name="Mascher T."/>
            <person name="Medema M.H."/>
            <person name="Devos D.P."/>
            <person name="Kaster A.-K."/>
            <person name="Ovreas L."/>
            <person name="Rohde M."/>
            <person name="Galperin M.Y."/>
            <person name="Jogler C."/>
        </authorList>
    </citation>
    <scope>NUCLEOTIDE SEQUENCE [LARGE SCALE GENOMIC DNA]</scope>
    <source>
        <strain evidence="13 14">UC8</strain>
    </source>
</reference>
<evidence type="ECO:0000256" key="8">
    <source>
        <dbReference type="ARBA" id="ARBA00023056"/>
    </source>
</evidence>
<keyword evidence="7 10" id="KW-0808">Transferase</keyword>
<keyword evidence="9 10" id="KW-0119">Carbohydrate metabolism</keyword>
<dbReference type="GO" id="GO:0004553">
    <property type="term" value="F:hydrolase activity, hydrolyzing O-glycosyl compounds"/>
    <property type="evidence" value="ECO:0007669"/>
    <property type="project" value="InterPro"/>
</dbReference>
<dbReference type="SUPFAM" id="SSF51011">
    <property type="entry name" value="Glycosyl hydrolase domain"/>
    <property type="match status" value="1"/>
</dbReference>
<dbReference type="HAMAP" id="MF_00685">
    <property type="entry name" value="GlgB"/>
    <property type="match status" value="1"/>
</dbReference>
<feature type="active site" description="Proton donor" evidence="10 11">
    <location>
        <position position="487"/>
    </location>
</feature>
<evidence type="ECO:0000313" key="13">
    <source>
        <dbReference type="EMBL" id="QEG41075.1"/>
    </source>
</evidence>
<evidence type="ECO:0000256" key="2">
    <source>
        <dbReference type="ARBA" id="ARBA00002953"/>
    </source>
</evidence>
<dbReference type="InterPro" id="IPR054169">
    <property type="entry name" value="GlgB_N"/>
</dbReference>
<organism evidence="13 14">
    <name type="scientific">Roseimaritima ulvae</name>
    <dbReference type="NCBI Taxonomy" id="980254"/>
    <lineage>
        <taxon>Bacteria</taxon>
        <taxon>Pseudomonadati</taxon>
        <taxon>Planctomycetota</taxon>
        <taxon>Planctomycetia</taxon>
        <taxon>Pirellulales</taxon>
        <taxon>Pirellulaceae</taxon>
        <taxon>Roseimaritima</taxon>
    </lineage>
</organism>
<dbReference type="NCBIfam" id="NF008967">
    <property type="entry name" value="PRK12313.1"/>
    <property type="match status" value="1"/>
</dbReference>
<evidence type="ECO:0000256" key="1">
    <source>
        <dbReference type="ARBA" id="ARBA00000826"/>
    </source>
</evidence>
<comment type="pathway">
    <text evidence="3 10">Glycan biosynthesis; glycogen biosynthesis.</text>
</comment>
<evidence type="ECO:0000256" key="9">
    <source>
        <dbReference type="ARBA" id="ARBA00023277"/>
    </source>
</evidence>
<dbReference type="Pfam" id="PF00128">
    <property type="entry name" value="Alpha-amylase"/>
    <property type="match status" value="1"/>
</dbReference>
<gene>
    <name evidence="13" type="primary">glgB_1</name>
    <name evidence="10" type="synonym">glgB</name>
    <name evidence="13" type="ORF">UC8_30930</name>
</gene>
<dbReference type="OrthoDB" id="226102at2"/>
<dbReference type="RefSeq" id="WP_068133822.1">
    <property type="nucleotide sequence ID" value="NZ_CP042914.1"/>
</dbReference>
<comment type="catalytic activity">
    <reaction evidence="1 10">
        <text>Transfers a segment of a (1-&gt;4)-alpha-D-glucan chain to a primary hydroxy group in a similar glucan chain.</text>
        <dbReference type="EC" id="2.4.1.18"/>
    </reaction>
</comment>
<keyword evidence="6 10" id="KW-0328">Glycosyltransferase</keyword>
<dbReference type="GO" id="GO:0043169">
    <property type="term" value="F:cation binding"/>
    <property type="evidence" value="ECO:0007669"/>
    <property type="project" value="InterPro"/>
</dbReference>
<dbReference type="KEGG" id="rul:UC8_30930"/>
<dbReference type="GO" id="GO:0005978">
    <property type="term" value="P:glycogen biosynthetic process"/>
    <property type="evidence" value="ECO:0007669"/>
    <property type="project" value="UniProtKB-UniRule"/>
</dbReference>
<dbReference type="InterPro" id="IPR006047">
    <property type="entry name" value="GH13_cat_dom"/>
</dbReference>
<dbReference type="Pfam" id="PF02922">
    <property type="entry name" value="CBM_48"/>
    <property type="match status" value="1"/>
</dbReference>
<evidence type="ECO:0000256" key="4">
    <source>
        <dbReference type="ARBA" id="ARBA00009000"/>
    </source>
</evidence>
<evidence type="ECO:0000256" key="3">
    <source>
        <dbReference type="ARBA" id="ARBA00004964"/>
    </source>
</evidence>
<dbReference type="CDD" id="cd02855">
    <property type="entry name" value="E_set_GBE_prok_N"/>
    <property type="match status" value="1"/>
</dbReference>
<dbReference type="SUPFAM" id="SSF51445">
    <property type="entry name" value="(Trans)glycosidases"/>
    <property type="match status" value="1"/>
</dbReference>
<evidence type="ECO:0000256" key="11">
    <source>
        <dbReference type="PIRSR" id="PIRSR000463-1"/>
    </source>
</evidence>
<dbReference type="InterPro" id="IPR014756">
    <property type="entry name" value="Ig_E-set"/>
</dbReference>